<sequence length="70" mass="7945">MTCMISPPSKLSVPTLPVTCTGTFPPTDSSLQHVIFRGNEKGDIFYDDKDRRAFLDRLSSMLLKTIRQNR</sequence>
<proteinExistence type="predicted"/>
<dbReference type="AlphaFoldDB" id="A0A4S1CFF9"/>
<protein>
    <submittedName>
        <fullName evidence="1">Uncharacterized protein</fullName>
    </submittedName>
</protein>
<keyword evidence="2" id="KW-1185">Reference proteome</keyword>
<name>A0A4S1CFF9_9BACT</name>
<organism evidence="1 2">
    <name type="scientific">Geomonas terrae</name>
    <dbReference type="NCBI Taxonomy" id="2562681"/>
    <lineage>
        <taxon>Bacteria</taxon>
        <taxon>Pseudomonadati</taxon>
        <taxon>Thermodesulfobacteriota</taxon>
        <taxon>Desulfuromonadia</taxon>
        <taxon>Geobacterales</taxon>
        <taxon>Geobacteraceae</taxon>
        <taxon>Geomonas</taxon>
    </lineage>
</organism>
<comment type="caution">
    <text evidence="1">The sequence shown here is derived from an EMBL/GenBank/DDBJ whole genome shotgun (WGS) entry which is preliminary data.</text>
</comment>
<gene>
    <name evidence="1" type="ORF">E4633_07920</name>
</gene>
<reference evidence="1 2" key="1">
    <citation type="submission" date="2019-04" db="EMBL/GenBank/DDBJ databases">
        <title>Geobacter oryzae sp. nov., ferric-reducing bacteria isolated from paddy soil.</title>
        <authorList>
            <person name="Xu Z."/>
            <person name="Masuda Y."/>
            <person name="Itoh H."/>
            <person name="Senoo K."/>
        </authorList>
    </citation>
    <scope>NUCLEOTIDE SEQUENCE [LARGE SCALE GENOMIC DNA]</scope>
    <source>
        <strain evidence="1 2">Red111</strain>
    </source>
</reference>
<dbReference type="EMBL" id="SRSC01000002">
    <property type="protein sequence ID" value="TGU72231.1"/>
    <property type="molecule type" value="Genomic_DNA"/>
</dbReference>
<dbReference type="Proteomes" id="UP000306416">
    <property type="component" value="Unassembled WGS sequence"/>
</dbReference>
<evidence type="ECO:0000313" key="2">
    <source>
        <dbReference type="Proteomes" id="UP000306416"/>
    </source>
</evidence>
<evidence type="ECO:0000313" key="1">
    <source>
        <dbReference type="EMBL" id="TGU72231.1"/>
    </source>
</evidence>
<accession>A0A4S1CFF9</accession>